<dbReference type="GO" id="GO:0006283">
    <property type="term" value="P:transcription-coupled nucleotide-excision repair"/>
    <property type="evidence" value="ECO:0007669"/>
    <property type="project" value="TreeGrafter"/>
</dbReference>
<keyword evidence="5" id="KW-1185">Reference proteome</keyword>
<dbReference type="GO" id="GO:0006367">
    <property type="term" value="P:transcription initiation at RNA polymerase II promoter"/>
    <property type="evidence" value="ECO:0007669"/>
    <property type="project" value="TreeGrafter"/>
</dbReference>
<dbReference type="OrthoDB" id="282270at2759"/>
<dbReference type="Pfam" id="PF02150">
    <property type="entry name" value="Zn_ribbon_RPB9"/>
    <property type="match status" value="1"/>
</dbReference>
<accession>A0A6A6UQ26</accession>
<dbReference type="InterPro" id="IPR012164">
    <property type="entry name" value="Rpa12/Rpb9/Rpc10/TFS"/>
</dbReference>
<dbReference type="GO" id="GO:0005665">
    <property type="term" value="C:RNA polymerase II, core complex"/>
    <property type="evidence" value="ECO:0007669"/>
    <property type="project" value="TreeGrafter"/>
</dbReference>
<dbReference type="SUPFAM" id="SSF57783">
    <property type="entry name" value="Zinc beta-ribbon"/>
    <property type="match status" value="1"/>
</dbReference>
<reference evidence="4" key="1">
    <citation type="journal article" date="2020" name="Stud. Mycol.">
        <title>101 Dothideomycetes genomes: a test case for predicting lifestyles and emergence of pathogens.</title>
        <authorList>
            <person name="Haridas S."/>
            <person name="Albert R."/>
            <person name="Binder M."/>
            <person name="Bloem J."/>
            <person name="Labutti K."/>
            <person name="Salamov A."/>
            <person name="Andreopoulos B."/>
            <person name="Baker S."/>
            <person name="Barry K."/>
            <person name="Bills G."/>
            <person name="Bluhm B."/>
            <person name="Cannon C."/>
            <person name="Castanera R."/>
            <person name="Culley D."/>
            <person name="Daum C."/>
            <person name="Ezra D."/>
            <person name="Gonzalez J."/>
            <person name="Henrissat B."/>
            <person name="Kuo A."/>
            <person name="Liang C."/>
            <person name="Lipzen A."/>
            <person name="Lutzoni F."/>
            <person name="Magnuson J."/>
            <person name="Mondo S."/>
            <person name="Nolan M."/>
            <person name="Ohm R."/>
            <person name="Pangilinan J."/>
            <person name="Park H.-J."/>
            <person name="Ramirez L."/>
            <person name="Alfaro M."/>
            <person name="Sun H."/>
            <person name="Tritt A."/>
            <person name="Yoshinaga Y."/>
            <person name="Zwiers L.-H."/>
            <person name="Turgeon B."/>
            <person name="Goodwin S."/>
            <person name="Spatafora J."/>
            <person name="Crous P."/>
            <person name="Grigoriev I."/>
        </authorList>
    </citation>
    <scope>NUCLEOTIDE SEQUENCE</scope>
    <source>
        <strain evidence="4">CBS 115976</strain>
    </source>
</reference>
<dbReference type="GO" id="GO:0003899">
    <property type="term" value="F:DNA-directed RNA polymerase activity"/>
    <property type="evidence" value="ECO:0007669"/>
    <property type="project" value="InterPro"/>
</dbReference>
<dbReference type="PANTHER" id="PTHR11239:SF1">
    <property type="entry name" value="DNA-DIRECTED RNA POLYMERASE II SUBUNIT RPB9"/>
    <property type="match status" value="1"/>
</dbReference>
<dbReference type="GO" id="GO:0001193">
    <property type="term" value="P:maintenance of transcriptional fidelity during transcription elongation by RNA polymerase II"/>
    <property type="evidence" value="ECO:0007669"/>
    <property type="project" value="TreeGrafter"/>
</dbReference>
<dbReference type="PANTHER" id="PTHR11239">
    <property type="entry name" value="DNA-DIRECTED RNA POLYMERASE"/>
    <property type="match status" value="1"/>
</dbReference>
<protein>
    <recommendedName>
        <fullName evidence="3">DNA-directed RNA polymerase II subunit RPB9-like zinc ribbon domain-containing protein</fullName>
    </recommendedName>
</protein>
<evidence type="ECO:0000256" key="2">
    <source>
        <dbReference type="SAM" id="MobiDB-lite"/>
    </source>
</evidence>
<dbReference type="Proteomes" id="UP000799302">
    <property type="component" value="Unassembled WGS sequence"/>
</dbReference>
<dbReference type="AlphaFoldDB" id="A0A6A6UQ26"/>
<evidence type="ECO:0000259" key="3">
    <source>
        <dbReference type="SMART" id="SM00661"/>
    </source>
</evidence>
<feature type="region of interest" description="Disordered" evidence="2">
    <location>
        <begin position="193"/>
        <end position="217"/>
    </location>
</feature>
<sequence length="217" mass="23754">MSNNDVEASGSTQQPKITFKFCRECSNLLYPQEDRENSKLVFACRSCPYSEPPISELVHQNDLSNKVGETAGITQDIGQDPTVRAASFFPELCTMCGQEILCDTCGKPNAHGVWLEVDANGDETSATDPYAATTDAESFLYSDDMLNDPANNIFSDGVEIDFYDEDMLSDPPSDDDHGEYYIADTNGYSHGGPVYMNGFAQSKPEEKEADNQPAPVA</sequence>
<dbReference type="EMBL" id="MU004230">
    <property type="protein sequence ID" value="KAF2674372.1"/>
    <property type="molecule type" value="Genomic_DNA"/>
</dbReference>
<name>A0A6A6UQ26_9PEZI</name>
<dbReference type="InterPro" id="IPR001529">
    <property type="entry name" value="Zn_ribbon_RPB9"/>
</dbReference>
<keyword evidence="1" id="KW-0539">Nucleus</keyword>
<gene>
    <name evidence="4" type="ORF">BT63DRAFT_394878</name>
</gene>
<organism evidence="4 5">
    <name type="scientific">Microthyrium microscopicum</name>
    <dbReference type="NCBI Taxonomy" id="703497"/>
    <lineage>
        <taxon>Eukaryota</taxon>
        <taxon>Fungi</taxon>
        <taxon>Dikarya</taxon>
        <taxon>Ascomycota</taxon>
        <taxon>Pezizomycotina</taxon>
        <taxon>Dothideomycetes</taxon>
        <taxon>Dothideomycetes incertae sedis</taxon>
        <taxon>Microthyriales</taxon>
        <taxon>Microthyriaceae</taxon>
        <taxon>Microthyrium</taxon>
    </lineage>
</organism>
<evidence type="ECO:0000313" key="4">
    <source>
        <dbReference type="EMBL" id="KAF2674372.1"/>
    </source>
</evidence>
<dbReference type="SMART" id="SM00661">
    <property type="entry name" value="RPOL9"/>
    <property type="match status" value="1"/>
</dbReference>
<dbReference type="Gene3D" id="2.20.25.10">
    <property type="match status" value="1"/>
</dbReference>
<proteinExistence type="predicted"/>
<feature type="domain" description="DNA-directed RNA polymerase II subunit RPB9-like zinc ribbon" evidence="3">
    <location>
        <begin position="20"/>
        <end position="73"/>
    </location>
</feature>
<evidence type="ECO:0000256" key="1">
    <source>
        <dbReference type="ARBA" id="ARBA00023242"/>
    </source>
</evidence>
<evidence type="ECO:0000313" key="5">
    <source>
        <dbReference type="Proteomes" id="UP000799302"/>
    </source>
</evidence>